<dbReference type="SUPFAM" id="SSF56784">
    <property type="entry name" value="HAD-like"/>
    <property type="match status" value="1"/>
</dbReference>
<dbReference type="PANTHER" id="PTHR43481">
    <property type="entry name" value="FRUCTOSE-1-PHOSPHATE PHOSPHATASE"/>
    <property type="match status" value="1"/>
</dbReference>
<name>A0A3E2X1H0_9FIRM</name>
<organism evidence="1 2">
    <name type="scientific">Hungatella hathewayi</name>
    <dbReference type="NCBI Taxonomy" id="154046"/>
    <lineage>
        <taxon>Bacteria</taxon>
        <taxon>Bacillati</taxon>
        <taxon>Bacillota</taxon>
        <taxon>Clostridia</taxon>
        <taxon>Lachnospirales</taxon>
        <taxon>Lachnospiraceae</taxon>
        <taxon>Hungatella</taxon>
    </lineage>
</organism>
<evidence type="ECO:0000313" key="2">
    <source>
        <dbReference type="Proteomes" id="UP000261111"/>
    </source>
</evidence>
<dbReference type="AlphaFoldDB" id="A0A3E2X1H0"/>
<dbReference type="Gene3D" id="3.40.50.1000">
    <property type="entry name" value="HAD superfamily/HAD-like"/>
    <property type="match status" value="1"/>
</dbReference>
<dbReference type="InterPro" id="IPR041492">
    <property type="entry name" value="HAD_2"/>
</dbReference>
<dbReference type="Gene3D" id="1.10.150.240">
    <property type="entry name" value="Putative phosphatase, domain 2"/>
    <property type="match status" value="1"/>
</dbReference>
<dbReference type="InterPro" id="IPR051806">
    <property type="entry name" value="HAD-like_SPP"/>
</dbReference>
<gene>
    <name evidence="1" type="ORF">DWX41_02820</name>
</gene>
<accession>A0A3E2X1H0</accession>
<dbReference type="InterPro" id="IPR036412">
    <property type="entry name" value="HAD-like_sf"/>
</dbReference>
<dbReference type="SFLD" id="SFLDG01129">
    <property type="entry name" value="C1.5:_HAD__Beta-PGM__Phosphata"/>
    <property type="match status" value="1"/>
</dbReference>
<sequence length="232" mass="26222">MTVPAEGFILSSQIQPPVYGLVFDMDGLIFNSERVVQRSWERVGTKLGYEHFGNHIYHTIGFNVKRREEYFRKNVDPDFPMADFSVMTRREYHKIVAEEGLEIKPGVVELLKYAADKKYRIALATSSRREHASTLLKEQGLWEYFDGAVFGDMVTCSKPSPEIYQKACATIGVDPANAVALEDAPSGIRSAVAAGMRAIMVPDLVEPDETILEMAWHRFDTLFDVLRLLQEG</sequence>
<proteinExistence type="predicted"/>
<comment type="caution">
    <text evidence="1">The sequence shown here is derived from an EMBL/GenBank/DDBJ whole genome shotgun (WGS) entry which is preliminary data.</text>
</comment>
<reference evidence="1 2" key="1">
    <citation type="submission" date="2018-08" db="EMBL/GenBank/DDBJ databases">
        <title>A genome reference for cultivated species of the human gut microbiota.</title>
        <authorList>
            <person name="Zou Y."/>
            <person name="Xue W."/>
            <person name="Luo G."/>
        </authorList>
    </citation>
    <scope>NUCLEOTIDE SEQUENCE [LARGE SCALE GENOMIC DNA]</scope>
    <source>
        <strain evidence="1 2">AF19-21</strain>
    </source>
</reference>
<dbReference type="SFLD" id="SFLDS00003">
    <property type="entry name" value="Haloacid_Dehalogenase"/>
    <property type="match status" value="1"/>
</dbReference>
<evidence type="ECO:0000313" key="1">
    <source>
        <dbReference type="EMBL" id="RGC35134.1"/>
    </source>
</evidence>
<dbReference type="PANTHER" id="PTHR43481:SF4">
    <property type="entry name" value="GLYCEROL-1-PHOSPHATE PHOSPHOHYDROLASE 1-RELATED"/>
    <property type="match status" value="1"/>
</dbReference>
<dbReference type="EMBL" id="QVIA01000002">
    <property type="protein sequence ID" value="RGC35134.1"/>
    <property type="molecule type" value="Genomic_DNA"/>
</dbReference>
<dbReference type="Pfam" id="PF13419">
    <property type="entry name" value="HAD_2"/>
    <property type="match status" value="1"/>
</dbReference>
<dbReference type="InterPro" id="IPR023198">
    <property type="entry name" value="PGP-like_dom2"/>
</dbReference>
<protein>
    <submittedName>
        <fullName evidence="1">HAD family phosphatase</fullName>
    </submittedName>
</protein>
<dbReference type="SFLD" id="SFLDG01135">
    <property type="entry name" value="C1.5.6:_HAD__Beta-PGM__Phospha"/>
    <property type="match status" value="1"/>
</dbReference>
<dbReference type="Proteomes" id="UP000261111">
    <property type="component" value="Unassembled WGS sequence"/>
</dbReference>
<dbReference type="CDD" id="cd07505">
    <property type="entry name" value="HAD_BPGM-like"/>
    <property type="match status" value="1"/>
</dbReference>
<dbReference type="NCBIfam" id="TIGR01509">
    <property type="entry name" value="HAD-SF-IA-v3"/>
    <property type="match status" value="1"/>
</dbReference>
<dbReference type="InterPro" id="IPR006439">
    <property type="entry name" value="HAD-SF_hydro_IA"/>
</dbReference>
<dbReference type="PRINTS" id="PR00413">
    <property type="entry name" value="HADHALOGNASE"/>
</dbReference>
<dbReference type="InterPro" id="IPR023214">
    <property type="entry name" value="HAD_sf"/>
</dbReference>
<dbReference type="GO" id="GO:0050308">
    <property type="term" value="F:sugar-phosphatase activity"/>
    <property type="evidence" value="ECO:0007669"/>
    <property type="project" value="TreeGrafter"/>
</dbReference>